<evidence type="ECO:0000313" key="2">
    <source>
        <dbReference type="EMBL" id="EKC49300.1"/>
    </source>
</evidence>
<gene>
    <name evidence="2" type="ORF">OBE_14715</name>
</gene>
<accession>K1S6C7</accession>
<dbReference type="AlphaFoldDB" id="K1S6C7"/>
<evidence type="ECO:0000259" key="1">
    <source>
        <dbReference type="PROSITE" id="PS50853"/>
    </source>
</evidence>
<dbReference type="SUPFAM" id="SSF51445">
    <property type="entry name" value="(Trans)glycosidases"/>
    <property type="match status" value="1"/>
</dbReference>
<dbReference type="Gene3D" id="2.60.40.10">
    <property type="entry name" value="Immunoglobulins"/>
    <property type="match status" value="1"/>
</dbReference>
<feature type="domain" description="Fibronectin type-III" evidence="1">
    <location>
        <begin position="13"/>
        <end position="95"/>
    </location>
</feature>
<dbReference type="PROSITE" id="PS50853">
    <property type="entry name" value="FN3"/>
    <property type="match status" value="1"/>
</dbReference>
<name>K1S6C7_9ZZZZ</name>
<dbReference type="EMBL" id="AJWZ01010144">
    <property type="protein sequence ID" value="EKC49300.1"/>
    <property type="molecule type" value="Genomic_DNA"/>
</dbReference>
<dbReference type="GO" id="GO:0004560">
    <property type="term" value="F:alpha-L-fucosidase activity"/>
    <property type="evidence" value="ECO:0007669"/>
    <property type="project" value="InterPro"/>
</dbReference>
<sequence>MLSAQQDPFINRIPCHLKASRVGTNSVELIWENVVEAVSYEVYKEDTLYKTVKKNRITVGGLNSFDIYFFSVKARNSHGEFSRESEKLYVATAETKRQKDKRMAWWREARFGMFVHWGPYSALGGHYTGPTSLQTNEKHPWIEADGMIKDYYSCYRPEWVSSDGGIKTNPATGKPYKRGQYAEWIMFAAQIPRMSI</sequence>
<comment type="caution">
    <text evidence="2">The sequence shown here is derived from an EMBL/GenBank/DDBJ whole genome shotgun (WGS) entry which is preliminary data.</text>
</comment>
<dbReference type="Pfam" id="PF01120">
    <property type="entry name" value="Alpha_L_fucos"/>
    <property type="match status" value="1"/>
</dbReference>
<protein>
    <recommendedName>
        <fullName evidence="1">Fibronectin type-III domain-containing protein</fullName>
    </recommendedName>
</protein>
<organism evidence="2">
    <name type="scientific">human gut metagenome</name>
    <dbReference type="NCBI Taxonomy" id="408170"/>
    <lineage>
        <taxon>unclassified sequences</taxon>
        <taxon>metagenomes</taxon>
        <taxon>organismal metagenomes</taxon>
    </lineage>
</organism>
<dbReference type="InterPro" id="IPR057739">
    <property type="entry name" value="Glyco_hydro_29_N"/>
</dbReference>
<reference evidence="2" key="1">
    <citation type="journal article" date="2013" name="Environ. Microbiol.">
        <title>Microbiota from the distal guts of lean and obese adolescents exhibit partial functional redundancy besides clear differences in community structure.</title>
        <authorList>
            <person name="Ferrer M."/>
            <person name="Ruiz A."/>
            <person name="Lanza F."/>
            <person name="Haange S.B."/>
            <person name="Oberbach A."/>
            <person name="Till H."/>
            <person name="Bargiela R."/>
            <person name="Campoy C."/>
            <person name="Segura M.T."/>
            <person name="Richter M."/>
            <person name="von Bergen M."/>
            <person name="Seifert J."/>
            <person name="Suarez A."/>
        </authorList>
    </citation>
    <scope>NUCLEOTIDE SEQUENCE</scope>
</reference>
<dbReference type="InterPro" id="IPR036116">
    <property type="entry name" value="FN3_sf"/>
</dbReference>
<dbReference type="Gene3D" id="3.20.20.80">
    <property type="entry name" value="Glycosidases"/>
    <property type="match status" value="1"/>
</dbReference>
<dbReference type="InterPro" id="IPR013783">
    <property type="entry name" value="Ig-like_fold"/>
</dbReference>
<dbReference type="GO" id="GO:0005975">
    <property type="term" value="P:carbohydrate metabolic process"/>
    <property type="evidence" value="ECO:0007669"/>
    <property type="project" value="InterPro"/>
</dbReference>
<dbReference type="CDD" id="cd00063">
    <property type="entry name" value="FN3"/>
    <property type="match status" value="1"/>
</dbReference>
<dbReference type="InterPro" id="IPR017853">
    <property type="entry name" value="GH"/>
</dbReference>
<dbReference type="InterPro" id="IPR003961">
    <property type="entry name" value="FN3_dom"/>
</dbReference>
<proteinExistence type="predicted"/>
<dbReference type="SUPFAM" id="SSF49265">
    <property type="entry name" value="Fibronectin type III"/>
    <property type="match status" value="1"/>
</dbReference>